<proteinExistence type="predicted"/>
<sequence>MKTRSNNSGDMNGMVDKSTPFANYQSEKGSFYFTCRSHHQYYNKLVKETGTAANDWERFTLFYLLASIKRFRETPDKFLFLKEVRPNPQAFKENLNWDEQVLVQLAFYLYTGRDIFKISLLDLFTNLDEENTLIAINAIKLRFNITFELFKK</sequence>
<reference evidence="1" key="1">
    <citation type="submission" date="2020-11" db="EMBL/GenBank/DDBJ databases">
        <title>Halonatronomonas betainensis gen. nov., sp. nov. a novel haloalkaliphilic representative of the family Halanaerobiacae capable of betaine degradation.</title>
        <authorList>
            <person name="Boltyanskaya Y."/>
            <person name="Kevbrin V."/>
            <person name="Detkova E."/>
            <person name="Grouzdev D.S."/>
            <person name="Koziaeva V."/>
            <person name="Zhilina T."/>
        </authorList>
    </citation>
    <scope>NUCLEOTIDE SEQUENCE</scope>
    <source>
        <strain evidence="1">Z-7014</strain>
    </source>
</reference>
<keyword evidence="2" id="KW-1185">Reference proteome</keyword>
<dbReference type="AlphaFoldDB" id="A0A931ATD0"/>
<name>A0A931ATD0_9FIRM</name>
<comment type="caution">
    <text evidence="1">The sequence shown here is derived from an EMBL/GenBank/DDBJ whole genome shotgun (WGS) entry which is preliminary data.</text>
</comment>
<dbReference type="EMBL" id="JADPIE010000001">
    <property type="protein sequence ID" value="MBF8435826.1"/>
    <property type="molecule type" value="Genomic_DNA"/>
</dbReference>
<evidence type="ECO:0000313" key="1">
    <source>
        <dbReference type="EMBL" id="MBF8435826.1"/>
    </source>
</evidence>
<dbReference type="Proteomes" id="UP000621436">
    <property type="component" value="Unassembled WGS sequence"/>
</dbReference>
<protein>
    <submittedName>
        <fullName evidence="1">Uncharacterized protein</fullName>
    </submittedName>
</protein>
<gene>
    <name evidence="1" type="ORF">I0Q91_01930</name>
</gene>
<evidence type="ECO:0000313" key="2">
    <source>
        <dbReference type="Proteomes" id="UP000621436"/>
    </source>
</evidence>
<dbReference type="RefSeq" id="WP_270452505.1">
    <property type="nucleotide sequence ID" value="NZ_JADPIE010000001.1"/>
</dbReference>
<organism evidence="1 2">
    <name type="scientific">Halonatronomonas betaini</name>
    <dbReference type="NCBI Taxonomy" id="2778430"/>
    <lineage>
        <taxon>Bacteria</taxon>
        <taxon>Bacillati</taxon>
        <taxon>Bacillota</taxon>
        <taxon>Clostridia</taxon>
        <taxon>Halanaerobiales</taxon>
        <taxon>Halarsenatibacteraceae</taxon>
        <taxon>Halonatronomonas</taxon>
    </lineage>
</organism>
<accession>A0A931ATD0</accession>